<dbReference type="InterPro" id="IPR013209">
    <property type="entry name" value="LNS2"/>
</dbReference>
<feature type="region of interest" description="Disordered" evidence="1">
    <location>
        <begin position="162"/>
        <end position="207"/>
    </location>
</feature>
<feature type="compositionally biased region" description="Basic and acidic residues" evidence="1">
    <location>
        <begin position="162"/>
        <end position="179"/>
    </location>
</feature>
<comment type="caution">
    <text evidence="3">The sequence shown here is derived from an EMBL/GenBank/DDBJ whole genome shotgun (WGS) entry which is preliminary data.</text>
</comment>
<evidence type="ECO:0000259" key="2">
    <source>
        <dbReference type="SMART" id="SM00775"/>
    </source>
</evidence>
<feature type="compositionally biased region" description="Basic and acidic residues" evidence="1">
    <location>
        <begin position="556"/>
        <end position="570"/>
    </location>
</feature>
<dbReference type="SMART" id="SM00775">
    <property type="entry name" value="LNS2"/>
    <property type="match status" value="1"/>
</dbReference>
<sequence>MFITETGLGYFETYTDPHAVNDIQTQKADILFDQDLKRHFVPPKDRAADLKKKSLTARLFVVDSTSPIVVSDIDGTITRSDVGGQILPSWGIDYSHVGISVMMSRIAARGYNFVYLTARGVGASQRTKTMLQRVQEKHGPMKEMIKYSRKQNEVELKELKQQARLKRKEEKQRMREARRNAGYSANSEDDSSSSCGSSGTPTSFWSASEDDYEQLPTTLEIEWQTQKEAVKKMRKMHPYLPSGPVLFSPLSLFGSFRAEVVSKTPELMKMLVLYEVNDCFGPFETKKVVDSTPQGGRTRKRRIILPRPERVFSNQMMWSGIGNKSTDIQAYISCGVSFNRIVMMEKGGSVWISRKWFGSLYSLMGLSDEKSKWKRAARLRKKEEKQTLKDRKEEKKKEKTTAKTRKEEEEKRREDASKRQDEEDYQKRKEQKQLKKTEERDARLKRKLGEAEEDAMNERWKETFYLEIQETKYHRQRMKEEFRMKEEELDRKLQASLSSSSISKPDEDRLQRKLRKEARKKKKKERRERLEAEKAQVRAEAQEADKRLKEVHKMKKTEYSQKKRELKGERKVSELKKELDGLLASMAAKLSSERGLHDGRLAQRMILDVPREEEETQREAALQKAFSNVEAIIGKGKEVAADIEQRMVDWKEERRLEGERKWAEGERKWAERGCSESPSTMEPTIIRPVTSYPHRANSSNRPQSELRTPEGTSIASPQVGVSPFDSMSATTMFDGISSAVSQSPHLPVTTALNGPSYGQFFAQLPSRIPPLPKLRPHPPPIPPRQISIITSPTTSASIQSVSVPVNKTQSDSTFPLPSRPPPQPKPSGVFSPNRLLPPIAPSRPPPSPITVTLNGPSHVQYSVQNHGQPKAGHGLAMAQITRSTSNPPLPLHPAPSSIHNISSSPSARVTENGDMTQKDKKLKEKEEQKRLKMVDRQMKEEGKKIKEAEKIREEEKQREEKRIRKEKKNQEKETRQEEKRKTEEEKKKREAMQKLQRNEGKPNTENRQGDSRDNDDEWTESNEDNNLSTSLSNTTNSTTAQQSAIQHTSGLAALIANLRLQMKTTMSLSQSLMKSPQKPQRSPTSSPPLHSPKTPDDGVSFLLVDRPSMGFDGDDPSDLFSHLLVPQNGAGELNDDEQPDELDTEWEPMNPIMDNDEMQFPFIEKEFEKWRELRQTKLRYLQGIRHSVQSFFVTDAGHELLLPYSETAETELDRRRGRYELDNSKSFFRYETEHRMHDDWIDILYPYGNRGLSEFNQYCFWDRFQSVGLCWNGAWLLGGKKGRVQEEPESVVDPKRQKEVKPIPLSFDPSALQWPLYTQRNTGTWQLHRTDDWWNVSSPYFGPTITHFPSTVAPLPVTQRVFHEDRSESSQKYPFVTNSVRIDFLAHFTAPTPSLEPWIAHLDVHSRNDMWTEINRETFEEYHSSDNPFFQIPFKPFFSSLPTSQYLHHSLRLSLQHPAHVSPHPDKILSPFVPFSSFSLSFNSTR</sequence>
<feature type="region of interest" description="Disordered" evidence="1">
    <location>
        <begin position="768"/>
        <end position="1043"/>
    </location>
</feature>
<feature type="compositionally biased region" description="Basic and acidic residues" evidence="1">
    <location>
        <begin position="916"/>
        <end position="1012"/>
    </location>
</feature>
<feature type="compositionally biased region" description="Acidic residues" evidence="1">
    <location>
        <begin position="1013"/>
        <end position="1023"/>
    </location>
</feature>
<dbReference type="InterPro" id="IPR026058">
    <property type="entry name" value="LIPIN"/>
</dbReference>
<accession>A0ABQ9XCU5</accession>
<reference evidence="3 4" key="1">
    <citation type="journal article" date="2022" name="bioRxiv">
        <title>Genomics of Preaxostyla Flagellates Illuminates Evolutionary Transitions and the Path Towards Mitochondrial Loss.</title>
        <authorList>
            <person name="Novak L.V.F."/>
            <person name="Treitli S.C."/>
            <person name="Pyrih J."/>
            <person name="Halakuc P."/>
            <person name="Pipaliya S.V."/>
            <person name="Vacek V."/>
            <person name="Brzon O."/>
            <person name="Soukal P."/>
            <person name="Eme L."/>
            <person name="Dacks J.B."/>
            <person name="Karnkowska A."/>
            <person name="Elias M."/>
            <person name="Hampl V."/>
        </authorList>
    </citation>
    <scope>NUCLEOTIDE SEQUENCE [LARGE SCALE GENOMIC DNA]</scope>
    <source>
        <strain evidence="3">NAU3</strain>
        <tissue evidence="3">Gut</tissue>
    </source>
</reference>
<keyword evidence="3" id="KW-0378">Hydrolase</keyword>
<dbReference type="EC" id="3.1.3.4" evidence="3"/>
<feature type="compositionally biased region" description="Polar residues" evidence="1">
    <location>
        <begin position="696"/>
        <end position="716"/>
    </location>
</feature>
<evidence type="ECO:0000313" key="4">
    <source>
        <dbReference type="Proteomes" id="UP001281761"/>
    </source>
</evidence>
<gene>
    <name evidence="3" type="ORF">BLNAU_16003</name>
</gene>
<feature type="compositionally biased region" description="Polar residues" evidence="1">
    <location>
        <begin position="801"/>
        <end position="813"/>
    </location>
</feature>
<feature type="compositionally biased region" description="Basic and acidic residues" evidence="1">
    <location>
        <begin position="484"/>
        <end position="493"/>
    </location>
</feature>
<feature type="region of interest" description="Disordered" evidence="1">
    <location>
        <begin position="378"/>
        <end position="454"/>
    </location>
</feature>
<dbReference type="InterPro" id="IPR031315">
    <property type="entry name" value="LNS2/PITP"/>
</dbReference>
<feature type="region of interest" description="Disordered" evidence="1">
    <location>
        <begin position="1068"/>
        <end position="1100"/>
    </location>
</feature>
<feature type="compositionally biased region" description="Polar residues" evidence="1">
    <location>
        <begin position="850"/>
        <end position="867"/>
    </location>
</feature>
<feature type="compositionally biased region" description="Low complexity" evidence="1">
    <location>
        <begin position="784"/>
        <end position="800"/>
    </location>
</feature>
<feature type="compositionally biased region" description="Basic and acidic residues" evidence="1">
    <location>
        <begin position="527"/>
        <end position="548"/>
    </location>
</feature>
<evidence type="ECO:0000313" key="3">
    <source>
        <dbReference type="EMBL" id="KAK2949083.1"/>
    </source>
</evidence>
<feature type="region of interest" description="Disordered" evidence="1">
    <location>
        <begin position="656"/>
        <end position="722"/>
    </location>
</feature>
<dbReference type="GO" id="GO:0008195">
    <property type="term" value="F:phosphatidate phosphatase activity"/>
    <property type="evidence" value="ECO:0007669"/>
    <property type="project" value="UniProtKB-EC"/>
</dbReference>
<feature type="compositionally biased region" description="Polar residues" evidence="1">
    <location>
        <begin position="1068"/>
        <end position="1084"/>
    </location>
</feature>
<feature type="compositionally biased region" description="Low complexity" evidence="1">
    <location>
        <begin position="1024"/>
        <end position="1039"/>
    </location>
</feature>
<evidence type="ECO:0000256" key="1">
    <source>
        <dbReference type="SAM" id="MobiDB-lite"/>
    </source>
</evidence>
<feature type="compositionally biased region" description="Basic and acidic residues" evidence="1">
    <location>
        <begin position="656"/>
        <end position="674"/>
    </location>
</feature>
<dbReference type="PANTHER" id="PTHR12181:SF12">
    <property type="entry name" value="PHOSPHATIDATE PHOSPHATASE"/>
    <property type="match status" value="1"/>
</dbReference>
<dbReference type="EMBL" id="JARBJD010000163">
    <property type="protein sequence ID" value="KAK2949083.1"/>
    <property type="molecule type" value="Genomic_DNA"/>
</dbReference>
<feature type="region of interest" description="Disordered" evidence="1">
    <location>
        <begin position="484"/>
        <end position="570"/>
    </location>
</feature>
<organism evidence="3 4">
    <name type="scientific">Blattamonas nauphoetae</name>
    <dbReference type="NCBI Taxonomy" id="2049346"/>
    <lineage>
        <taxon>Eukaryota</taxon>
        <taxon>Metamonada</taxon>
        <taxon>Preaxostyla</taxon>
        <taxon>Oxymonadida</taxon>
        <taxon>Blattamonas</taxon>
    </lineage>
</organism>
<feature type="compositionally biased region" description="Low complexity" evidence="1">
    <location>
        <begin position="894"/>
        <end position="907"/>
    </location>
</feature>
<keyword evidence="4" id="KW-1185">Reference proteome</keyword>
<feature type="compositionally biased region" description="Basic and acidic residues" evidence="1">
    <location>
        <begin position="381"/>
        <end position="454"/>
    </location>
</feature>
<feature type="compositionally biased region" description="Low complexity" evidence="1">
    <location>
        <begin position="192"/>
        <end position="203"/>
    </location>
</feature>
<dbReference type="Pfam" id="PF08235">
    <property type="entry name" value="LNS2"/>
    <property type="match status" value="2"/>
</dbReference>
<dbReference type="PANTHER" id="PTHR12181">
    <property type="entry name" value="LIPIN"/>
    <property type="match status" value="1"/>
</dbReference>
<feature type="compositionally biased region" description="Pro residues" evidence="1">
    <location>
        <begin position="838"/>
        <end position="848"/>
    </location>
</feature>
<protein>
    <submittedName>
        <fullName evidence="3">Phosphatidate phosphatase LPIN</fullName>
        <ecNumber evidence="3">3.1.3.4</ecNumber>
    </submittedName>
</protein>
<feature type="domain" description="LNS2/PITP" evidence="2">
    <location>
        <begin position="68"/>
        <end position="353"/>
    </location>
</feature>
<proteinExistence type="predicted"/>
<feature type="compositionally biased region" description="Basic residues" evidence="1">
    <location>
        <begin position="512"/>
        <end position="526"/>
    </location>
</feature>
<name>A0ABQ9XCU5_9EUKA</name>
<feature type="compositionally biased region" description="Pro residues" evidence="1">
    <location>
        <begin position="768"/>
        <end position="783"/>
    </location>
</feature>
<dbReference type="Proteomes" id="UP001281761">
    <property type="component" value="Unassembled WGS sequence"/>
</dbReference>